<accession>A0ABU9VZ49</accession>
<keyword evidence="1" id="KW-0472">Membrane</keyword>
<reference evidence="2 3" key="1">
    <citation type="submission" date="2024-03" db="EMBL/GenBank/DDBJ databases">
        <title>YIM 134122 draft genome.</title>
        <authorList>
            <person name="Zuo S."/>
            <person name="Xiong L."/>
        </authorList>
    </citation>
    <scope>NUCLEOTIDE SEQUENCE [LARGE SCALE GENOMIC DNA]</scope>
    <source>
        <strain evidence="2 3">YIM 134122</strain>
    </source>
</reference>
<dbReference type="Proteomes" id="UP001425155">
    <property type="component" value="Unassembled WGS sequence"/>
</dbReference>
<sequence>MADNLDQRIARFPAIAYGFVVRWTVPEMRSMAQFLLVLSGVLLGTAATLLIDFLLPRRAAEKAEAATDASREIQKTSLELLRETQLLLAHAQAELRQRPWWRRRPKGSRRYK</sequence>
<evidence type="ECO:0000313" key="3">
    <source>
        <dbReference type="Proteomes" id="UP001425155"/>
    </source>
</evidence>
<feature type="transmembrane region" description="Helical" evidence="1">
    <location>
        <begin position="31"/>
        <end position="55"/>
    </location>
</feature>
<keyword evidence="1" id="KW-0812">Transmembrane</keyword>
<comment type="caution">
    <text evidence="2">The sequence shown here is derived from an EMBL/GenBank/DDBJ whole genome shotgun (WGS) entry which is preliminary data.</text>
</comment>
<keyword evidence="1" id="KW-1133">Transmembrane helix</keyword>
<dbReference type="RefSeq" id="WP_342110677.1">
    <property type="nucleotide sequence ID" value="NZ_JBCAUN010000001.1"/>
</dbReference>
<dbReference type="EMBL" id="JBCLVG010000001">
    <property type="protein sequence ID" value="MEN1944984.1"/>
    <property type="molecule type" value="Genomic_DNA"/>
</dbReference>
<organism evidence="2 3">
    <name type="scientific">Leifsonia stereocauli</name>
    <dbReference type="NCBI Taxonomy" id="3134136"/>
    <lineage>
        <taxon>Bacteria</taxon>
        <taxon>Bacillati</taxon>
        <taxon>Actinomycetota</taxon>
        <taxon>Actinomycetes</taxon>
        <taxon>Micrococcales</taxon>
        <taxon>Microbacteriaceae</taxon>
        <taxon>Leifsonia</taxon>
    </lineage>
</organism>
<name>A0ABU9VZ49_9MICO</name>
<keyword evidence="3" id="KW-1185">Reference proteome</keyword>
<gene>
    <name evidence="2" type="ORF">WJX64_00335</name>
</gene>
<evidence type="ECO:0000256" key="1">
    <source>
        <dbReference type="SAM" id="Phobius"/>
    </source>
</evidence>
<proteinExistence type="predicted"/>
<evidence type="ECO:0000313" key="2">
    <source>
        <dbReference type="EMBL" id="MEN1944984.1"/>
    </source>
</evidence>
<protein>
    <submittedName>
        <fullName evidence="2">Uncharacterized protein</fullName>
    </submittedName>
</protein>